<dbReference type="SMART" id="SM00511">
    <property type="entry name" value="ORANGE"/>
    <property type="match status" value="1"/>
</dbReference>
<evidence type="ECO:0000256" key="3">
    <source>
        <dbReference type="ARBA" id="ARBA00023125"/>
    </source>
</evidence>
<dbReference type="InterPro" id="IPR003650">
    <property type="entry name" value="Orange_dom"/>
</dbReference>
<dbReference type="GO" id="GO:0006355">
    <property type="term" value="P:regulation of DNA-templated transcription"/>
    <property type="evidence" value="ECO:0007669"/>
    <property type="project" value="InterPro"/>
</dbReference>
<dbReference type="AlphaFoldDB" id="A0AAD9MYD3"/>
<dbReference type="Gene3D" id="6.10.250.980">
    <property type="match status" value="1"/>
</dbReference>
<proteinExistence type="predicted"/>
<reference evidence="9" key="1">
    <citation type="journal article" date="2023" name="Mol. Biol. Evol.">
        <title>Third-Generation Sequencing Reveals the Adaptive Role of the Epigenome in Three Deep-Sea Polychaetes.</title>
        <authorList>
            <person name="Perez M."/>
            <person name="Aroh O."/>
            <person name="Sun Y."/>
            <person name="Lan Y."/>
            <person name="Juniper S.K."/>
            <person name="Young C.R."/>
            <person name="Angers B."/>
            <person name="Qian P.Y."/>
        </authorList>
    </citation>
    <scope>NUCLEOTIDE SEQUENCE</scope>
    <source>
        <strain evidence="9">P08H-3</strain>
    </source>
</reference>
<dbReference type="EMBL" id="JAODUP010000548">
    <property type="protein sequence ID" value="KAK2147534.1"/>
    <property type="molecule type" value="Genomic_DNA"/>
</dbReference>
<comment type="subcellular location">
    <subcellularLocation>
        <location evidence="1">Nucleus</location>
    </subcellularLocation>
</comment>
<dbReference type="PROSITE" id="PS51054">
    <property type="entry name" value="ORANGE"/>
    <property type="match status" value="1"/>
</dbReference>
<evidence type="ECO:0000256" key="4">
    <source>
        <dbReference type="ARBA" id="ARBA00023163"/>
    </source>
</evidence>
<evidence type="ECO:0000256" key="5">
    <source>
        <dbReference type="ARBA" id="ARBA00023242"/>
    </source>
</evidence>
<dbReference type="PANTHER" id="PTHR10985">
    <property type="entry name" value="BASIC HELIX-LOOP-HELIX TRANSCRIPTION FACTOR, HES-RELATED"/>
    <property type="match status" value="1"/>
</dbReference>
<evidence type="ECO:0000256" key="6">
    <source>
        <dbReference type="SAM" id="MobiDB-lite"/>
    </source>
</evidence>
<name>A0AAD9MYD3_9ANNE</name>
<evidence type="ECO:0000256" key="2">
    <source>
        <dbReference type="ARBA" id="ARBA00023015"/>
    </source>
</evidence>
<evidence type="ECO:0000313" key="10">
    <source>
        <dbReference type="Proteomes" id="UP001208570"/>
    </source>
</evidence>
<accession>A0AAD9MYD3</accession>
<dbReference type="SUPFAM" id="SSF47459">
    <property type="entry name" value="HLH, helix-loop-helix DNA-binding domain"/>
    <property type="match status" value="1"/>
</dbReference>
<comment type="caution">
    <text evidence="9">The sequence shown here is derived from an EMBL/GenBank/DDBJ whole genome shotgun (WGS) entry which is preliminary data.</text>
</comment>
<evidence type="ECO:0000259" key="8">
    <source>
        <dbReference type="PROSITE" id="PS51054"/>
    </source>
</evidence>
<keyword evidence="3" id="KW-0238">DNA-binding</keyword>
<feature type="domain" description="BHLH" evidence="7">
    <location>
        <begin position="19"/>
        <end position="76"/>
    </location>
</feature>
<dbReference type="Gene3D" id="4.10.280.10">
    <property type="entry name" value="Helix-loop-helix DNA-binding domain"/>
    <property type="match status" value="1"/>
</dbReference>
<evidence type="ECO:0000313" key="9">
    <source>
        <dbReference type="EMBL" id="KAK2147534.1"/>
    </source>
</evidence>
<dbReference type="GO" id="GO:0003677">
    <property type="term" value="F:DNA binding"/>
    <property type="evidence" value="ECO:0007669"/>
    <property type="project" value="UniProtKB-KW"/>
</dbReference>
<keyword evidence="2" id="KW-0805">Transcription regulation</keyword>
<dbReference type="Proteomes" id="UP001208570">
    <property type="component" value="Unassembled WGS sequence"/>
</dbReference>
<dbReference type="SUPFAM" id="SSF158457">
    <property type="entry name" value="Orange domain-like"/>
    <property type="match status" value="1"/>
</dbReference>
<evidence type="ECO:0000259" key="7">
    <source>
        <dbReference type="PROSITE" id="PS50888"/>
    </source>
</evidence>
<dbReference type="SMART" id="SM00353">
    <property type="entry name" value="HLH"/>
    <property type="match status" value="1"/>
</dbReference>
<dbReference type="GO" id="GO:0046983">
    <property type="term" value="F:protein dimerization activity"/>
    <property type="evidence" value="ECO:0007669"/>
    <property type="project" value="InterPro"/>
</dbReference>
<dbReference type="GO" id="GO:0005634">
    <property type="term" value="C:nucleus"/>
    <property type="evidence" value="ECO:0007669"/>
    <property type="project" value="UniProtKB-SubCell"/>
</dbReference>
<organism evidence="9 10">
    <name type="scientific">Paralvinella palmiformis</name>
    <dbReference type="NCBI Taxonomy" id="53620"/>
    <lineage>
        <taxon>Eukaryota</taxon>
        <taxon>Metazoa</taxon>
        <taxon>Spiralia</taxon>
        <taxon>Lophotrochozoa</taxon>
        <taxon>Annelida</taxon>
        <taxon>Polychaeta</taxon>
        <taxon>Sedentaria</taxon>
        <taxon>Canalipalpata</taxon>
        <taxon>Terebellida</taxon>
        <taxon>Terebelliformia</taxon>
        <taxon>Alvinellidae</taxon>
        <taxon>Paralvinella</taxon>
    </lineage>
</organism>
<dbReference type="InterPro" id="IPR011598">
    <property type="entry name" value="bHLH_dom"/>
</dbReference>
<dbReference type="FunFam" id="4.10.280.10:FF:000009">
    <property type="entry name" value="Transcription factor HES-1"/>
    <property type="match status" value="1"/>
</dbReference>
<dbReference type="InterPro" id="IPR036638">
    <property type="entry name" value="HLH_DNA-bd_sf"/>
</dbReference>
<protein>
    <submittedName>
        <fullName evidence="9">Uncharacterized protein</fullName>
    </submittedName>
</protein>
<keyword evidence="4" id="KW-0804">Transcription</keyword>
<sequence>MEKVDCQSPNAGKMSSAQLRKIKKPIIEKRRRERINDSLNQLKSLVLDAMQKDESRYSKMEKADILELTVHHLKSVHRQQNMMQPDSQNLNQKYTAGFSECANEVAQFLNSMDCLTPQLRVRIMSHLSESLQKSAQRASNIQTPTPILATPAFSAVSPAVTPITTLPCATSIAALPGSTEARYPASISPLSLITSTSSIPVALPSGVLLIQPGQISPSPSTASMSPSGFSASSPSHSSSSMASPVYSPSSVSSSSPASVSGAIPLYVTPITRYSPVQSFQEQISCGRSSTSPSLADDVPSSFDDAQMLRDTVITTNNGSNNIVSSCKSEARVGYSISSMVSSSNESMWRPW</sequence>
<feature type="region of interest" description="Disordered" evidence="6">
    <location>
        <begin position="217"/>
        <end position="247"/>
    </location>
</feature>
<keyword evidence="5" id="KW-0539">Nucleus</keyword>
<feature type="domain" description="Orange" evidence="8">
    <location>
        <begin position="94"/>
        <end position="127"/>
    </location>
</feature>
<keyword evidence="10" id="KW-1185">Reference proteome</keyword>
<dbReference type="PROSITE" id="PS50888">
    <property type="entry name" value="BHLH"/>
    <property type="match status" value="1"/>
</dbReference>
<dbReference type="CDD" id="cd11410">
    <property type="entry name" value="bHLH_O_HES"/>
    <property type="match status" value="1"/>
</dbReference>
<dbReference type="InterPro" id="IPR050370">
    <property type="entry name" value="HES_HEY"/>
</dbReference>
<evidence type="ECO:0000256" key="1">
    <source>
        <dbReference type="ARBA" id="ARBA00004123"/>
    </source>
</evidence>
<gene>
    <name evidence="9" type="ORF">LSH36_548g03025</name>
</gene>
<dbReference type="Pfam" id="PF00010">
    <property type="entry name" value="HLH"/>
    <property type="match status" value="1"/>
</dbReference>
<dbReference type="Pfam" id="PF07527">
    <property type="entry name" value="Hairy_orange"/>
    <property type="match status" value="1"/>
</dbReference>